<evidence type="ECO:0000313" key="2">
    <source>
        <dbReference type="EMBL" id="KAH9830806.1"/>
    </source>
</evidence>
<feature type="region of interest" description="Disordered" evidence="1">
    <location>
        <begin position="175"/>
        <end position="206"/>
    </location>
</feature>
<feature type="compositionally biased region" description="Polar residues" evidence="1">
    <location>
        <begin position="175"/>
        <end position="197"/>
    </location>
</feature>
<sequence>MSPFTESPSSLPSPQRHPAVSQCPGCAVRHPDCHTLSPFDGRPENHLSVAYLILMFLRRRQVRVERTNAEVAAWTSNIQPVDSQLLDANAVRTPSRSLRLTGRCSLPMAIYGGRLDYRYGFQPTIAPSDRLSDDPKHACSCPPTAAVRCSTRVNTSGRVLGNSPFKADLTKPIKTISTHPNRNGLSTPQELDTSGGTAKSRHAKEAVDPQDVDISFTHLALDRRVPVVTRCVTVAGGRELEELRSHSPLRRLISRTSAAKVQPPSCNADAPMAVTAVEDVKPTAHCRRKAAVGPRLACECVATRVHTSAMAMSRNIAPALALRQKDHPTLGTTAGNDWTKSAV</sequence>
<feature type="compositionally biased region" description="Polar residues" evidence="1">
    <location>
        <begin position="1"/>
        <end position="13"/>
    </location>
</feature>
<feature type="region of interest" description="Disordered" evidence="1">
    <location>
        <begin position="1"/>
        <end position="22"/>
    </location>
</feature>
<reference evidence="2 3" key="1">
    <citation type="journal article" date="2021" name="Environ. Microbiol.">
        <title>Gene family expansions and transcriptome signatures uncover fungal adaptations to wood decay.</title>
        <authorList>
            <person name="Hage H."/>
            <person name="Miyauchi S."/>
            <person name="Viragh M."/>
            <person name="Drula E."/>
            <person name="Min B."/>
            <person name="Chaduli D."/>
            <person name="Navarro D."/>
            <person name="Favel A."/>
            <person name="Norest M."/>
            <person name="Lesage-Meessen L."/>
            <person name="Balint B."/>
            <person name="Merenyi Z."/>
            <person name="de Eugenio L."/>
            <person name="Morin E."/>
            <person name="Martinez A.T."/>
            <person name="Baldrian P."/>
            <person name="Stursova M."/>
            <person name="Martinez M.J."/>
            <person name="Novotny C."/>
            <person name="Magnuson J.K."/>
            <person name="Spatafora J.W."/>
            <person name="Maurice S."/>
            <person name="Pangilinan J."/>
            <person name="Andreopoulos W."/>
            <person name="LaButti K."/>
            <person name="Hundley H."/>
            <person name="Na H."/>
            <person name="Kuo A."/>
            <person name="Barry K."/>
            <person name="Lipzen A."/>
            <person name="Henrissat B."/>
            <person name="Riley R."/>
            <person name="Ahrendt S."/>
            <person name="Nagy L.G."/>
            <person name="Grigoriev I.V."/>
            <person name="Martin F."/>
            <person name="Rosso M.N."/>
        </authorList>
    </citation>
    <scope>NUCLEOTIDE SEQUENCE [LARGE SCALE GENOMIC DNA]</scope>
    <source>
        <strain evidence="2 3">CIRM-BRFM 1785</strain>
    </source>
</reference>
<name>A0ABQ8K3F1_9APHY</name>
<organism evidence="2 3">
    <name type="scientific">Rhodofomes roseus</name>
    <dbReference type="NCBI Taxonomy" id="34475"/>
    <lineage>
        <taxon>Eukaryota</taxon>
        <taxon>Fungi</taxon>
        <taxon>Dikarya</taxon>
        <taxon>Basidiomycota</taxon>
        <taxon>Agaricomycotina</taxon>
        <taxon>Agaricomycetes</taxon>
        <taxon>Polyporales</taxon>
        <taxon>Rhodofomes</taxon>
    </lineage>
</organism>
<protein>
    <submittedName>
        <fullName evidence="2">Uncharacterized protein</fullName>
    </submittedName>
</protein>
<dbReference type="EMBL" id="JADCUA010000029">
    <property type="protein sequence ID" value="KAH9830806.1"/>
    <property type="molecule type" value="Genomic_DNA"/>
</dbReference>
<evidence type="ECO:0000313" key="3">
    <source>
        <dbReference type="Proteomes" id="UP000814176"/>
    </source>
</evidence>
<proteinExistence type="predicted"/>
<accession>A0ABQ8K3F1</accession>
<dbReference type="Proteomes" id="UP000814176">
    <property type="component" value="Unassembled WGS sequence"/>
</dbReference>
<gene>
    <name evidence="2" type="ORF">C8Q71DRAFT_727273</name>
</gene>
<evidence type="ECO:0000256" key="1">
    <source>
        <dbReference type="SAM" id="MobiDB-lite"/>
    </source>
</evidence>
<dbReference type="RefSeq" id="XP_047774067.1">
    <property type="nucleotide sequence ID" value="XM_047921842.1"/>
</dbReference>
<keyword evidence="3" id="KW-1185">Reference proteome</keyword>
<dbReference type="GeneID" id="72002574"/>
<comment type="caution">
    <text evidence="2">The sequence shown here is derived from an EMBL/GenBank/DDBJ whole genome shotgun (WGS) entry which is preliminary data.</text>
</comment>